<dbReference type="VEuPathDB" id="FungiDB:TREMEDRAFT_73699"/>
<reference evidence="3 4" key="1">
    <citation type="submission" date="2016-06" db="EMBL/GenBank/DDBJ databases">
        <title>Evolution of pathogenesis and genome organization in the Tremellales.</title>
        <authorList>
            <person name="Cuomo C."/>
            <person name="Litvintseva A."/>
            <person name="Heitman J."/>
            <person name="Chen Y."/>
            <person name="Sun S."/>
            <person name="Springer D."/>
            <person name="Dromer F."/>
            <person name="Young S."/>
            <person name="Zeng Q."/>
            <person name="Chapman S."/>
            <person name="Gujja S."/>
            <person name="Saif S."/>
            <person name="Birren B."/>
        </authorList>
    </citation>
    <scope>NUCLEOTIDE SEQUENCE [LARGE SCALE GENOMIC DNA]</scope>
    <source>
        <strain evidence="3 4">ATCC 28783</strain>
    </source>
</reference>
<proteinExistence type="predicted"/>
<feature type="transmembrane region" description="Helical" evidence="2">
    <location>
        <begin position="43"/>
        <end position="65"/>
    </location>
</feature>
<feature type="transmembrane region" description="Helical" evidence="2">
    <location>
        <begin position="114"/>
        <end position="132"/>
    </location>
</feature>
<feature type="transmembrane region" description="Helical" evidence="2">
    <location>
        <begin position="165"/>
        <end position="182"/>
    </location>
</feature>
<protein>
    <recommendedName>
        <fullName evidence="5">TLC domain-containing protein</fullName>
    </recommendedName>
</protein>
<evidence type="ECO:0000256" key="1">
    <source>
        <dbReference type="SAM" id="MobiDB-lite"/>
    </source>
</evidence>
<evidence type="ECO:0000313" key="3">
    <source>
        <dbReference type="EMBL" id="RXK36233.1"/>
    </source>
</evidence>
<dbReference type="Proteomes" id="UP000289152">
    <property type="component" value="Unassembled WGS sequence"/>
</dbReference>
<keyword evidence="2" id="KW-0812">Transmembrane</keyword>
<feature type="transmembrane region" description="Helical" evidence="2">
    <location>
        <begin position="85"/>
        <end position="107"/>
    </location>
</feature>
<feature type="transmembrane region" description="Helical" evidence="2">
    <location>
        <begin position="202"/>
        <end position="223"/>
    </location>
</feature>
<keyword evidence="2" id="KW-1133">Transmembrane helix</keyword>
<sequence>MPDFSSLFNLPIPLTLPIPLFIIFTITYLSFAPRFKTEKQKAYILSTLSSGSMTLISLPFLYTYLTKGFGVVMEQGEMGWMLVLGRFGVTFFATYLIADLVLGWIYYRNQVGLLTGWIHHLCYIALMGYILTTRLSPTFLIAASMELPTFDLAISNLFPSVRNDLRFLSTFFILRITFHLIFLLDCLRPSSRTITHSFSPGIFLTLALILHISWFRGGLSGYLKRRSKSLSKPLAQITEPIISAATNLEPTIENSTLPSSSSSPPTPEDSPLITPRTPSLTPFTLRDSYLLPNLPNLPQITMPNLPTVSIPSLSELTASIPRPNRISRELSLGFKDAVRSRWEEQRERFVAVKEMGMGMDLSSFSAMGIRRRRKAEEVEVQVVMDEED</sequence>
<evidence type="ECO:0008006" key="5">
    <source>
        <dbReference type="Google" id="ProtNLM"/>
    </source>
</evidence>
<dbReference type="AlphaFoldDB" id="A0A4Q1BGB1"/>
<feature type="region of interest" description="Disordered" evidence="1">
    <location>
        <begin position="253"/>
        <end position="277"/>
    </location>
</feature>
<accession>A0A4Q1BGB1</accession>
<dbReference type="InParanoid" id="A0A4Q1BGB1"/>
<feature type="transmembrane region" description="Helical" evidence="2">
    <location>
        <begin position="12"/>
        <end position="31"/>
    </location>
</feature>
<evidence type="ECO:0000313" key="4">
    <source>
        <dbReference type="Proteomes" id="UP000289152"/>
    </source>
</evidence>
<dbReference type="OrthoDB" id="341353at2759"/>
<keyword evidence="4" id="KW-1185">Reference proteome</keyword>
<dbReference type="STRING" id="5217.A0A4Q1BGB1"/>
<name>A0A4Q1BGB1_TREME</name>
<keyword evidence="2" id="KW-0472">Membrane</keyword>
<organism evidence="3 4">
    <name type="scientific">Tremella mesenterica</name>
    <name type="common">Jelly fungus</name>
    <dbReference type="NCBI Taxonomy" id="5217"/>
    <lineage>
        <taxon>Eukaryota</taxon>
        <taxon>Fungi</taxon>
        <taxon>Dikarya</taxon>
        <taxon>Basidiomycota</taxon>
        <taxon>Agaricomycotina</taxon>
        <taxon>Tremellomycetes</taxon>
        <taxon>Tremellales</taxon>
        <taxon>Tremellaceae</taxon>
        <taxon>Tremella</taxon>
    </lineage>
</organism>
<evidence type="ECO:0000256" key="2">
    <source>
        <dbReference type="SAM" id="Phobius"/>
    </source>
</evidence>
<comment type="caution">
    <text evidence="3">The sequence shown here is derived from an EMBL/GenBank/DDBJ whole genome shotgun (WGS) entry which is preliminary data.</text>
</comment>
<gene>
    <name evidence="3" type="ORF">M231_06503</name>
</gene>
<dbReference type="EMBL" id="SDIL01000104">
    <property type="protein sequence ID" value="RXK36233.1"/>
    <property type="molecule type" value="Genomic_DNA"/>
</dbReference>